<gene>
    <name evidence="2" type="ORF">MRSR164_19765</name>
</gene>
<organism evidence="2 3">
    <name type="scientific">Methylobacterium radiotolerans</name>
    <dbReference type="NCBI Taxonomy" id="31998"/>
    <lineage>
        <taxon>Bacteria</taxon>
        <taxon>Pseudomonadati</taxon>
        <taxon>Pseudomonadota</taxon>
        <taxon>Alphaproteobacteria</taxon>
        <taxon>Hyphomicrobiales</taxon>
        <taxon>Methylobacteriaceae</taxon>
        <taxon>Methylobacterium</taxon>
    </lineage>
</organism>
<dbReference type="Proteomes" id="UP001349262">
    <property type="component" value="Unassembled WGS sequence"/>
</dbReference>
<evidence type="ECO:0000256" key="1">
    <source>
        <dbReference type="SAM" id="Phobius"/>
    </source>
</evidence>
<protein>
    <submittedName>
        <fullName evidence="2">Uncharacterized protein</fullName>
    </submittedName>
</protein>
<sequence length="85" mass="9042">MSNPDSPSAFLDHRTIVPGHRAMQAAYLWILASLVTALGITGLVYLVSERSEREAGRMIITAQNGTGYVAVVVGGLAQRHGRPAP</sequence>
<keyword evidence="1" id="KW-0812">Transmembrane</keyword>
<feature type="transmembrane region" description="Helical" evidence="1">
    <location>
        <begin position="26"/>
        <end position="48"/>
    </location>
</feature>
<evidence type="ECO:0000313" key="2">
    <source>
        <dbReference type="EMBL" id="MEE7458938.1"/>
    </source>
</evidence>
<keyword evidence="3" id="KW-1185">Reference proteome</keyword>
<proteinExistence type="predicted"/>
<name>A0ABU7TEV8_9HYPH</name>
<keyword evidence="1" id="KW-0472">Membrane</keyword>
<keyword evidence="1" id="KW-1133">Transmembrane helix</keyword>
<evidence type="ECO:0000313" key="3">
    <source>
        <dbReference type="Proteomes" id="UP001349262"/>
    </source>
</evidence>
<reference evidence="2 3" key="1">
    <citation type="journal article" date="2012" name="Genet. Mol. Biol.">
        <title>Analysis of 16S rRNA and mxaF genes revealing insights into Methylobacterium niche-specific plant association.</title>
        <authorList>
            <person name="Dourado M.N."/>
            <person name="Andreote F.D."/>
            <person name="Dini-Andreote F."/>
            <person name="Conti R."/>
            <person name="Araujo J.M."/>
            <person name="Araujo W.L."/>
        </authorList>
    </citation>
    <scope>NUCLEOTIDE SEQUENCE [LARGE SCALE GENOMIC DNA]</scope>
    <source>
        <strain evidence="2 3">SR1.6/4</strain>
    </source>
</reference>
<comment type="caution">
    <text evidence="2">The sequence shown here is derived from an EMBL/GenBank/DDBJ whole genome shotgun (WGS) entry which is preliminary data.</text>
</comment>
<dbReference type="EMBL" id="MLBY01000005">
    <property type="protein sequence ID" value="MEE7458938.1"/>
    <property type="molecule type" value="Genomic_DNA"/>
</dbReference>
<accession>A0ABU7TEV8</accession>